<feature type="region of interest" description="Disordered" evidence="1">
    <location>
        <begin position="1"/>
        <end position="91"/>
    </location>
</feature>
<dbReference type="PANTHER" id="PTHR13843:SF5">
    <property type="entry name" value="MICROTUBULE-ASSOCIATED PROTEIN 1B"/>
    <property type="match status" value="1"/>
</dbReference>
<evidence type="ECO:0000313" key="3">
    <source>
        <dbReference type="Ensembl" id="ENSCPBP00000000152.1"/>
    </source>
</evidence>
<organism evidence="3 4">
    <name type="scientific">Chrysemys picta bellii</name>
    <name type="common">Western painted turtle</name>
    <name type="synonym">Emys bellii</name>
    <dbReference type="NCBI Taxonomy" id="8478"/>
    <lineage>
        <taxon>Eukaryota</taxon>
        <taxon>Metazoa</taxon>
        <taxon>Chordata</taxon>
        <taxon>Craniata</taxon>
        <taxon>Vertebrata</taxon>
        <taxon>Euteleostomi</taxon>
        <taxon>Archelosauria</taxon>
        <taxon>Testudinata</taxon>
        <taxon>Testudines</taxon>
        <taxon>Cryptodira</taxon>
        <taxon>Durocryptodira</taxon>
        <taxon>Testudinoidea</taxon>
        <taxon>Emydidae</taxon>
        <taxon>Chrysemys</taxon>
    </lineage>
</organism>
<reference evidence="3" key="2">
    <citation type="submission" date="2025-09" db="UniProtKB">
        <authorList>
            <consortium name="Ensembl"/>
        </authorList>
    </citation>
    <scope>IDENTIFICATION</scope>
</reference>
<evidence type="ECO:0000256" key="1">
    <source>
        <dbReference type="SAM" id="MobiDB-lite"/>
    </source>
</evidence>
<dbReference type="Pfam" id="PF23415">
    <property type="entry name" value="MAPB1_N"/>
    <property type="match status" value="1"/>
</dbReference>
<reference evidence="3" key="1">
    <citation type="submission" date="2025-08" db="UniProtKB">
        <authorList>
            <consortium name="Ensembl"/>
        </authorList>
    </citation>
    <scope>IDENTIFICATION</scope>
</reference>
<feature type="compositionally biased region" description="Pro residues" evidence="1">
    <location>
        <begin position="70"/>
        <end position="79"/>
    </location>
</feature>
<evidence type="ECO:0000313" key="4">
    <source>
        <dbReference type="Proteomes" id="UP000694380"/>
    </source>
</evidence>
<dbReference type="GO" id="GO:0043025">
    <property type="term" value="C:neuronal cell body"/>
    <property type="evidence" value="ECO:0007669"/>
    <property type="project" value="TreeGrafter"/>
</dbReference>
<accession>A0A8C3EYZ4</accession>
<dbReference type="GeneTree" id="ENSGT00940000155897"/>
<dbReference type="Ensembl" id="ENSCPBT00000000203.1">
    <property type="protein sequence ID" value="ENSCPBP00000000152.1"/>
    <property type="gene ID" value="ENSCPBG00000000156.1"/>
</dbReference>
<sequence>MTSAVDAGTAAAATRRDVPGPPPPPRVPALHRLGIKAPPPPRPPSLACCPQPGTTRQLRAEEGGTAGDNPFPPSLPPTPSSSKRRRGAGRMATVVVEAEPDPSCSIPNPASPSPSLSHRFLDSKFYLLVVIGELVTEEHLKRAIGNIERGIRSWDTNLIECNLDQELKLFVSRHSARFSPEVREDLRV</sequence>
<dbReference type="InterPro" id="IPR056617">
    <property type="entry name" value="MAP1B/S_N"/>
</dbReference>
<proteinExistence type="predicted"/>
<dbReference type="AlphaFoldDB" id="A0A8C3EYZ4"/>
<dbReference type="GO" id="GO:0003779">
    <property type="term" value="F:actin binding"/>
    <property type="evidence" value="ECO:0007669"/>
    <property type="project" value="TreeGrafter"/>
</dbReference>
<dbReference type="GO" id="GO:0030425">
    <property type="term" value="C:dendrite"/>
    <property type="evidence" value="ECO:0007669"/>
    <property type="project" value="TreeGrafter"/>
</dbReference>
<name>A0A8C3EYZ4_CHRPI</name>
<dbReference type="GO" id="GO:0031114">
    <property type="term" value="P:regulation of microtubule depolymerization"/>
    <property type="evidence" value="ECO:0007669"/>
    <property type="project" value="TreeGrafter"/>
</dbReference>
<feature type="domain" description="Microtubule-associated protein 1B/S N-terminal" evidence="2">
    <location>
        <begin position="127"/>
        <end position="183"/>
    </location>
</feature>
<dbReference type="InterPro" id="IPR026074">
    <property type="entry name" value="MAP1"/>
</dbReference>
<dbReference type="Proteomes" id="UP000694380">
    <property type="component" value="Unplaced"/>
</dbReference>
<dbReference type="GO" id="GO:0005875">
    <property type="term" value="C:microtubule associated complex"/>
    <property type="evidence" value="ECO:0007669"/>
    <property type="project" value="TreeGrafter"/>
</dbReference>
<keyword evidence="4" id="KW-1185">Reference proteome</keyword>
<dbReference type="GO" id="GO:0016358">
    <property type="term" value="P:dendrite development"/>
    <property type="evidence" value="ECO:0007669"/>
    <property type="project" value="TreeGrafter"/>
</dbReference>
<dbReference type="GO" id="GO:0005829">
    <property type="term" value="C:cytosol"/>
    <property type="evidence" value="ECO:0007669"/>
    <property type="project" value="TreeGrafter"/>
</dbReference>
<dbReference type="GO" id="GO:0007409">
    <property type="term" value="P:axonogenesis"/>
    <property type="evidence" value="ECO:0007669"/>
    <property type="project" value="TreeGrafter"/>
</dbReference>
<feature type="compositionally biased region" description="Low complexity" evidence="1">
    <location>
        <begin position="1"/>
        <end position="13"/>
    </location>
</feature>
<protein>
    <recommendedName>
        <fullName evidence="2">Microtubule-associated protein 1B/S N-terminal domain-containing protein</fullName>
    </recommendedName>
</protein>
<dbReference type="GO" id="GO:0045202">
    <property type="term" value="C:synapse"/>
    <property type="evidence" value="ECO:0007669"/>
    <property type="project" value="TreeGrafter"/>
</dbReference>
<dbReference type="GO" id="GO:0000226">
    <property type="term" value="P:microtubule cytoskeleton organization"/>
    <property type="evidence" value="ECO:0007669"/>
    <property type="project" value="InterPro"/>
</dbReference>
<dbReference type="GO" id="GO:0008017">
    <property type="term" value="F:microtubule binding"/>
    <property type="evidence" value="ECO:0007669"/>
    <property type="project" value="InterPro"/>
</dbReference>
<evidence type="ECO:0000259" key="2">
    <source>
        <dbReference type="Pfam" id="PF23415"/>
    </source>
</evidence>
<dbReference type="PANTHER" id="PTHR13843">
    <property type="entry name" value="MICROTUBULE-ASSOCIATED PROTEIN"/>
    <property type="match status" value="1"/>
</dbReference>
<dbReference type="GO" id="GO:0005874">
    <property type="term" value="C:microtubule"/>
    <property type="evidence" value="ECO:0007669"/>
    <property type="project" value="InterPro"/>
</dbReference>